<dbReference type="Pfam" id="PF19269">
    <property type="entry name" value="Anticodon_2"/>
    <property type="match status" value="1"/>
</dbReference>
<dbReference type="InterPro" id="IPR014729">
    <property type="entry name" value="Rossmann-like_a/b/a_fold"/>
</dbReference>
<dbReference type="InterPro" id="IPR020751">
    <property type="entry name" value="aa-tRNA-synth_I_codon-bd_sub2"/>
</dbReference>
<proteinExistence type="inferred from homology"/>
<feature type="short sequence motif" description="'KMSKS' region" evidence="8">
    <location>
        <begin position="241"/>
        <end position="245"/>
    </location>
</feature>
<dbReference type="InterPro" id="IPR049940">
    <property type="entry name" value="GluQ/Sye"/>
</dbReference>
<keyword evidence="2 8" id="KW-0963">Cytoplasm</keyword>
<dbReference type="InterPro" id="IPR033910">
    <property type="entry name" value="GluRS_core"/>
</dbReference>
<dbReference type="EMBL" id="CP041636">
    <property type="protein sequence ID" value="QDO98210.1"/>
    <property type="molecule type" value="Genomic_DNA"/>
</dbReference>
<dbReference type="HAMAP" id="MF_00022">
    <property type="entry name" value="Glu_tRNA_synth_type1"/>
    <property type="match status" value="1"/>
</dbReference>
<dbReference type="InterPro" id="IPR008925">
    <property type="entry name" value="aa_tRNA-synth_I_cd-bd_sf"/>
</dbReference>
<dbReference type="PANTHER" id="PTHR43311">
    <property type="entry name" value="GLUTAMATE--TRNA LIGASE"/>
    <property type="match status" value="1"/>
</dbReference>
<evidence type="ECO:0000256" key="1">
    <source>
        <dbReference type="ARBA" id="ARBA00007894"/>
    </source>
</evidence>
<feature type="domain" description="Aminoacyl-tRNA synthetase class I anticodon-binding" evidence="10">
    <location>
        <begin position="380"/>
        <end position="438"/>
    </location>
</feature>
<dbReference type="InterPro" id="IPR004527">
    <property type="entry name" value="Glu-tRNA-ligase_bac/mito"/>
</dbReference>
<evidence type="ECO:0000256" key="6">
    <source>
        <dbReference type="ARBA" id="ARBA00022917"/>
    </source>
</evidence>
<dbReference type="Proteomes" id="UP000317496">
    <property type="component" value="Chromosome"/>
</dbReference>
<dbReference type="InterPro" id="IPR020058">
    <property type="entry name" value="Glu/Gln-tRNA-synth_Ib_cat-dom"/>
</dbReference>
<dbReference type="InterPro" id="IPR001412">
    <property type="entry name" value="aa-tRNA-synth_I_CS"/>
</dbReference>
<dbReference type="CDD" id="cd00808">
    <property type="entry name" value="GluRS_core"/>
    <property type="match status" value="1"/>
</dbReference>
<dbReference type="GO" id="GO:0006424">
    <property type="term" value="P:glutamyl-tRNA aminoacylation"/>
    <property type="evidence" value="ECO:0007669"/>
    <property type="project" value="UniProtKB-UniRule"/>
</dbReference>
<evidence type="ECO:0000313" key="12">
    <source>
        <dbReference type="Proteomes" id="UP000317496"/>
    </source>
</evidence>
<dbReference type="Pfam" id="PF00749">
    <property type="entry name" value="tRNA-synt_1c"/>
    <property type="match status" value="1"/>
</dbReference>
<dbReference type="AlphaFoldDB" id="A0A516H3N1"/>
<evidence type="ECO:0000256" key="7">
    <source>
        <dbReference type="ARBA" id="ARBA00023146"/>
    </source>
</evidence>
<evidence type="ECO:0000256" key="3">
    <source>
        <dbReference type="ARBA" id="ARBA00022598"/>
    </source>
</evidence>
<dbReference type="Gene3D" id="1.10.10.350">
    <property type="match status" value="1"/>
</dbReference>
<evidence type="ECO:0000256" key="5">
    <source>
        <dbReference type="ARBA" id="ARBA00022840"/>
    </source>
</evidence>
<dbReference type="GO" id="GO:0005737">
    <property type="term" value="C:cytoplasm"/>
    <property type="evidence" value="ECO:0007669"/>
    <property type="project" value="UniProtKB-SubCell"/>
</dbReference>
<dbReference type="NCBIfam" id="TIGR00464">
    <property type="entry name" value="gltX_bact"/>
    <property type="match status" value="1"/>
</dbReference>
<evidence type="ECO:0000256" key="2">
    <source>
        <dbReference type="ARBA" id="ARBA00022490"/>
    </source>
</evidence>
<comment type="subcellular location">
    <subcellularLocation>
        <location evidence="8">Cytoplasm</location>
    </subcellularLocation>
</comment>
<dbReference type="SUPFAM" id="SSF52374">
    <property type="entry name" value="Nucleotidylyl transferase"/>
    <property type="match status" value="1"/>
</dbReference>
<evidence type="ECO:0000259" key="9">
    <source>
        <dbReference type="Pfam" id="PF00749"/>
    </source>
</evidence>
<feature type="binding site" evidence="8">
    <location>
        <position position="244"/>
    </location>
    <ligand>
        <name>ATP</name>
        <dbReference type="ChEBI" id="CHEBI:30616"/>
    </ligand>
</feature>
<comment type="similarity">
    <text evidence="1 8">Belongs to the class-I aminoacyl-tRNA synthetase family. Glutamate--tRNA ligase type 1 subfamily.</text>
</comment>
<dbReference type="SUPFAM" id="SSF48163">
    <property type="entry name" value="An anticodon-binding domain of class I aminoacyl-tRNA synthetases"/>
    <property type="match status" value="1"/>
</dbReference>
<comment type="subunit">
    <text evidence="8">Monomer.</text>
</comment>
<name>A0A516H3N1_9PROT</name>
<dbReference type="PANTHER" id="PTHR43311:SF2">
    <property type="entry name" value="GLUTAMATE--TRNA LIGASE, MITOCHONDRIAL-RELATED"/>
    <property type="match status" value="1"/>
</dbReference>
<dbReference type="EC" id="6.1.1.17" evidence="8"/>
<reference evidence="11 12" key="1">
    <citation type="submission" date="2019-07" db="EMBL/GenBank/DDBJ databases">
        <title>Genome sequencing for Ferrovibrio sp. K5.</title>
        <authorList>
            <person name="Park S.-J."/>
        </authorList>
    </citation>
    <scope>NUCLEOTIDE SEQUENCE [LARGE SCALE GENOMIC DNA]</scope>
    <source>
        <strain evidence="11 12">K5</strain>
    </source>
</reference>
<sequence>MTDVSVRFAPSPTGRLHVGNARGALLNWLFARKSGGSFLLRLDDTDTARSTDEFAKGIEADLRWLGLDWDRFAKQSDRFALYAEATEKLKASGRLYPAYETPEELDLRRKIQLSQKKPPVYDRAALKLSDAERAKFEAEGRKPHWRFKLNRGTTAWDDIIHGRVEIDMASLSDPVLVRSDGYPLYTLSSVVDDGDLKISHVIRGEDHVTNTAAQIQLFEALGYMVPVFGHFSLLLDADGGGLSKRLGSLSLADLREQGIEPMTLNSLLARLGSADPVEAQTDLNALIAGFDLSRFSRAAARLDPHDLDLINAKLLHATDFAAVRDRLPAGATEAFWLAIRGNIGRVAEAADWWPVATGEIDAVHEDPVVVAAAVEVLPPEPWDATTWKVLTQAISAKTGAKGKALFHPLRLALTGRDKGPEMAQLLPLIGRDRAVKRLTGK</sequence>
<dbReference type="Gene3D" id="3.40.50.620">
    <property type="entry name" value="HUPs"/>
    <property type="match status" value="1"/>
</dbReference>
<dbReference type="PRINTS" id="PR00987">
    <property type="entry name" value="TRNASYNTHGLU"/>
</dbReference>
<feature type="domain" description="Glutamyl/glutaminyl-tRNA synthetase class Ib catalytic" evidence="9">
    <location>
        <begin position="4"/>
        <end position="295"/>
    </location>
</feature>
<dbReference type="GO" id="GO:0000049">
    <property type="term" value="F:tRNA binding"/>
    <property type="evidence" value="ECO:0007669"/>
    <property type="project" value="InterPro"/>
</dbReference>
<comment type="catalytic activity">
    <reaction evidence="8">
        <text>tRNA(Glu) + L-glutamate + ATP = L-glutamyl-tRNA(Glu) + AMP + diphosphate</text>
        <dbReference type="Rhea" id="RHEA:23540"/>
        <dbReference type="Rhea" id="RHEA-COMP:9663"/>
        <dbReference type="Rhea" id="RHEA-COMP:9680"/>
        <dbReference type="ChEBI" id="CHEBI:29985"/>
        <dbReference type="ChEBI" id="CHEBI:30616"/>
        <dbReference type="ChEBI" id="CHEBI:33019"/>
        <dbReference type="ChEBI" id="CHEBI:78442"/>
        <dbReference type="ChEBI" id="CHEBI:78520"/>
        <dbReference type="ChEBI" id="CHEBI:456215"/>
        <dbReference type="EC" id="6.1.1.17"/>
    </reaction>
</comment>
<keyword evidence="4 8" id="KW-0547">Nucleotide-binding</keyword>
<dbReference type="InterPro" id="IPR045462">
    <property type="entry name" value="aa-tRNA-synth_I_cd-bd"/>
</dbReference>
<dbReference type="InterPro" id="IPR000924">
    <property type="entry name" value="Glu/Gln-tRNA-synth"/>
</dbReference>
<evidence type="ECO:0000313" key="11">
    <source>
        <dbReference type="EMBL" id="QDO98210.1"/>
    </source>
</evidence>
<keyword evidence="12" id="KW-1185">Reference proteome</keyword>
<accession>A0A516H3N1</accession>
<keyword evidence="6 8" id="KW-0648">Protein biosynthesis</keyword>
<evidence type="ECO:0000256" key="4">
    <source>
        <dbReference type="ARBA" id="ARBA00022741"/>
    </source>
</evidence>
<feature type="short sequence motif" description="'HIGH' region" evidence="8">
    <location>
        <begin position="10"/>
        <end position="20"/>
    </location>
</feature>
<dbReference type="GO" id="GO:0008270">
    <property type="term" value="F:zinc ion binding"/>
    <property type="evidence" value="ECO:0007669"/>
    <property type="project" value="InterPro"/>
</dbReference>
<dbReference type="RefSeq" id="WP_144069191.1">
    <property type="nucleotide sequence ID" value="NZ_CP041636.1"/>
</dbReference>
<keyword evidence="7 8" id="KW-0030">Aminoacyl-tRNA synthetase</keyword>
<dbReference type="GO" id="GO:0005524">
    <property type="term" value="F:ATP binding"/>
    <property type="evidence" value="ECO:0007669"/>
    <property type="project" value="UniProtKB-UniRule"/>
</dbReference>
<dbReference type="GO" id="GO:0004818">
    <property type="term" value="F:glutamate-tRNA ligase activity"/>
    <property type="evidence" value="ECO:0007669"/>
    <property type="project" value="UniProtKB-UniRule"/>
</dbReference>
<comment type="caution">
    <text evidence="8">Lacks conserved residue(s) required for the propagation of feature annotation.</text>
</comment>
<protein>
    <recommendedName>
        <fullName evidence="8">Glutamate--tRNA ligase</fullName>
        <ecNumber evidence="8">6.1.1.17</ecNumber>
    </recommendedName>
    <alternativeName>
        <fullName evidence="8">Glutamyl-tRNA synthetase</fullName>
        <shortName evidence="8">GluRS</shortName>
    </alternativeName>
</protein>
<keyword evidence="5 8" id="KW-0067">ATP-binding</keyword>
<organism evidence="11 12">
    <name type="scientific">Ferrovibrio terrae</name>
    <dbReference type="NCBI Taxonomy" id="2594003"/>
    <lineage>
        <taxon>Bacteria</taxon>
        <taxon>Pseudomonadati</taxon>
        <taxon>Pseudomonadota</taxon>
        <taxon>Alphaproteobacteria</taxon>
        <taxon>Rhodospirillales</taxon>
        <taxon>Rhodospirillaceae</taxon>
        <taxon>Ferrovibrio</taxon>
    </lineage>
</organism>
<dbReference type="PROSITE" id="PS00178">
    <property type="entry name" value="AA_TRNA_LIGASE_I"/>
    <property type="match status" value="1"/>
</dbReference>
<dbReference type="KEGG" id="fer:FNB15_13435"/>
<evidence type="ECO:0000256" key="8">
    <source>
        <dbReference type="HAMAP-Rule" id="MF_00022"/>
    </source>
</evidence>
<gene>
    <name evidence="8" type="primary">gltX</name>
    <name evidence="11" type="ORF">FNB15_13435</name>
</gene>
<dbReference type="OrthoDB" id="9807503at2"/>
<evidence type="ECO:0000259" key="10">
    <source>
        <dbReference type="Pfam" id="PF19269"/>
    </source>
</evidence>
<keyword evidence="3 8" id="KW-0436">Ligase</keyword>
<comment type="function">
    <text evidence="8">Catalyzes the attachment of glutamate to tRNA(Glu) in a two-step reaction: glutamate is first activated by ATP to form Glu-AMP and then transferred to the acceptor end of tRNA(Glu).</text>
</comment>